<dbReference type="EMBL" id="QSLN01000007">
    <property type="protein sequence ID" value="RDV83031.1"/>
    <property type="molecule type" value="Genomic_DNA"/>
</dbReference>
<dbReference type="FunFam" id="3.40.50.460:FF:000002">
    <property type="entry name" value="ATP-dependent 6-phosphofructokinase"/>
    <property type="match status" value="1"/>
</dbReference>
<dbReference type="PIRSF" id="PIRSF000532">
    <property type="entry name" value="ATP_PFK_prok"/>
    <property type="match status" value="1"/>
</dbReference>
<dbReference type="InterPro" id="IPR035966">
    <property type="entry name" value="PKF_sf"/>
</dbReference>
<feature type="binding site" evidence="12">
    <location>
        <begin position="121"/>
        <end position="124"/>
    </location>
    <ligand>
        <name>ATP</name>
        <dbReference type="ChEBI" id="CHEBI:30616"/>
    </ligand>
</feature>
<evidence type="ECO:0000256" key="12">
    <source>
        <dbReference type="HAMAP-Rule" id="MF_01976"/>
    </source>
</evidence>
<feature type="binding site" description="in other chain" evidence="12">
    <location>
        <begin position="292"/>
        <end position="295"/>
    </location>
    <ligand>
        <name>substrate</name>
        <note>ligand shared between dimeric partners</note>
    </ligand>
</feature>
<dbReference type="SUPFAM" id="SSF53784">
    <property type="entry name" value="Phosphofructokinase"/>
    <property type="match status" value="1"/>
</dbReference>
<evidence type="ECO:0000313" key="14">
    <source>
        <dbReference type="EMBL" id="RDV83031.1"/>
    </source>
</evidence>
<comment type="catalytic activity">
    <reaction evidence="12">
        <text>beta-D-fructose 6-phosphate + ATP = beta-D-fructose 1,6-bisphosphate + ADP + H(+)</text>
        <dbReference type="Rhea" id="RHEA:16109"/>
        <dbReference type="ChEBI" id="CHEBI:15378"/>
        <dbReference type="ChEBI" id="CHEBI:30616"/>
        <dbReference type="ChEBI" id="CHEBI:32966"/>
        <dbReference type="ChEBI" id="CHEBI:57634"/>
        <dbReference type="ChEBI" id="CHEBI:456216"/>
        <dbReference type="EC" id="2.7.1.11"/>
    </reaction>
</comment>
<dbReference type="AlphaFoldDB" id="A0A3D8P5C9"/>
<feature type="domain" description="Phosphofructokinase" evidence="13">
    <location>
        <begin position="10"/>
        <end position="318"/>
    </location>
</feature>
<dbReference type="InterPro" id="IPR000023">
    <property type="entry name" value="Phosphofructokinase_dom"/>
</dbReference>
<dbReference type="GO" id="GO:0016208">
    <property type="term" value="F:AMP binding"/>
    <property type="evidence" value="ECO:0007669"/>
    <property type="project" value="TreeGrafter"/>
</dbReference>
<dbReference type="RefSeq" id="WP_115792675.1">
    <property type="nucleotide sequence ID" value="NZ_QSLN01000007.1"/>
</dbReference>
<dbReference type="Pfam" id="PF00365">
    <property type="entry name" value="PFK"/>
    <property type="match status" value="1"/>
</dbReference>
<comment type="subcellular location">
    <subcellularLocation>
        <location evidence="2 12">Cytoplasm</location>
    </subcellularLocation>
</comment>
<dbReference type="PANTHER" id="PTHR13697">
    <property type="entry name" value="PHOSPHOFRUCTOKINASE"/>
    <property type="match status" value="1"/>
</dbReference>
<feature type="binding site" description="in other chain" evidence="12">
    <location>
        <begin position="145"/>
        <end position="147"/>
    </location>
    <ligand>
        <name>substrate</name>
        <note>ligand shared between dimeric partners</note>
    </ligand>
</feature>
<evidence type="ECO:0000256" key="5">
    <source>
        <dbReference type="ARBA" id="ARBA00022679"/>
    </source>
</evidence>
<dbReference type="PROSITE" id="PS00433">
    <property type="entry name" value="PHOSPHOFRUCTOKINASE"/>
    <property type="match status" value="1"/>
</dbReference>
<organism evidence="14 15">
    <name type="scientific">Ammonifex thiophilus</name>
    <dbReference type="NCBI Taxonomy" id="444093"/>
    <lineage>
        <taxon>Bacteria</taxon>
        <taxon>Bacillati</taxon>
        <taxon>Bacillota</taxon>
        <taxon>Clostridia</taxon>
        <taxon>Thermoanaerobacterales</taxon>
        <taxon>Thermoanaerobacteraceae</taxon>
        <taxon>Ammonifex</taxon>
    </lineage>
</organism>
<feature type="binding site" description="in other chain" evidence="12">
    <location>
        <begin position="189"/>
        <end position="191"/>
    </location>
    <ligand>
        <name>substrate</name>
        <note>ligand shared between dimeric partners</note>
    </ligand>
</feature>
<dbReference type="Gene3D" id="3.40.50.460">
    <property type="entry name" value="Phosphofructokinase domain"/>
    <property type="match status" value="1"/>
</dbReference>
<comment type="cofactor">
    <cofactor evidence="1 12">
        <name>Mg(2+)</name>
        <dbReference type="ChEBI" id="CHEBI:18420"/>
    </cofactor>
</comment>
<dbReference type="HAMAP" id="MF_01976">
    <property type="entry name" value="Phosphofructokinase_III"/>
    <property type="match status" value="1"/>
</dbReference>
<keyword evidence="4 12" id="KW-0963">Cytoplasm</keyword>
<evidence type="ECO:0000256" key="4">
    <source>
        <dbReference type="ARBA" id="ARBA00022490"/>
    </source>
</evidence>
<proteinExistence type="inferred from homology"/>
<dbReference type="InterPro" id="IPR015912">
    <property type="entry name" value="Phosphofructokinase_CS"/>
</dbReference>
<gene>
    <name evidence="12" type="primary">pfkA</name>
    <name evidence="14" type="ORF">DXX99_06435</name>
</gene>
<feature type="binding site" description="in other chain" evidence="12">
    <location>
        <position position="242"/>
    </location>
    <ligand>
        <name>substrate</name>
        <note>ligand shared between dimeric partners</note>
    </ligand>
</feature>
<evidence type="ECO:0000256" key="10">
    <source>
        <dbReference type="ARBA" id="ARBA00022842"/>
    </source>
</evidence>
<keyword evidence="8 12" id="KW-0418">Kinase</keyword>
<dbReference type="EC" id="2.7.1.11" evidence="12"/>
<dbReference type="GO" id="GO:0003872">
    <property type="term" value="F:6-phosphofructokinase activity"/>
    <property type="evidence" value="ECO:0007669"/>
    <property type="project" value="UniProtKB-UniRule"/>
</dbReference>
<comment type="function">
    <text evidence="12">Catalyzes the phosphorylation of D-fructose 6-phosphate to fructose 1,6-bisphosphate by ATP, the first committing step of glycolysis.</text>
</comment>
<dbReference type="InterPro" id="IPR022953">
    <property type="entry name" value="ATP_PFK"/>
</dbReference>
<dbReference type="NCBIfam" id="TIGR02483">
    <property type="entry name" value="PFK_mixed"/>
    <property type="match status" value="1"/>
</dbReference>
<evidence type="ECO:0000259" key="13">
    <source>
        <dbReference type="Pfam" id="PF00365"/>
    </source>
</evidence>
<comment type="pathway">
    <text evidence="3 12">Carbohydrate degradation; glycolysis; D-glyceraldehyde 3-phosphate and glycerone phosphate from D-glucose: step 3/4.</text>
</comment>
<feature type="binding site" evidence="12">
    <location>
        <begin position="81"/>
        <end position="82"/>
    </location>
    <ligand>
        <name>ATP</name>
        <dbReference type="ChEBI" id="CHEBI:30616"/>
    </ligand>
</feature>
<comment type="similarity">
    <text evidence="12">Belongs to the phosphofructokinase type A (PFKA) family. Mixed-substrate PFK group III subfamily.</text>
</comment>
<comment type="subunit">
    <text evidence="12">Homodimer or homotetramer.</text>
</comment>
<comment type="caution">
    <text evidence="12">Lacks conserved residue(s) required for the propagation of feature annotation.</text>
</comment>
<keyword evidence="7 12" id="KW-0547">Nucleotide-binding</keyword>
<dbReference type="GO" id="GO:0046872">
    <property type="term" value="F:metal ion binding"/>
    <property type="evidence" value="ECO:0007669"/>
    <property type="project" value="UniProtKB-KW"/>
</dbReference>
<dbReference type="Proteomes" id="UP000256329">
    <property type="component" value="Unassembled WGS sequence"/>
</dbReference>
<evidence type="ECO:0000256" key="8">
    <source>
        <dbReference type="ARBA" id="ARBA00022777"/>
    </source>
</evidence>
<evidence type="ECO:0000256" key="9">
    <source>
        <dbReference type="ARBA" id="ARBA00022840"/>
    </source>
</evidence>
<dbReference type="OrthoDB" id="9802503at2"/>
<evidence type="ECO:0000256" key="2">
    <source>
        <dbReference type="ARBA" id="ARBA00004496"/>
    </source>
</evidence>
<protein>
    <recommendedName>
        <fullName evidence="12">ATP-dependent 6-phosphofructokinase</fullName>
        <shortName evidence="12">ATP-PFK</shortName>
        <shortName evidence="12">Phosphofructokinase</shortName>
        <ecNumber evidence="12">2.7.1.11</ecNumber>
    </recommendedName>
    <alternativeName>
        <fullName evidence="12">Phosphohexokinase</fullName>
    </alternativeName>
</protein>
<reference evidence="14 15" key="1">
    <citation type="submission" date="2018-08" db="EMBL/GenBank/DDBJ databases">
        <title>Form III RuBisCO-mediated autotrophy in Thermodesulfobium bacteria.</title>
        <authorList>
            <person name="Toshchakov S.V."/>
            <person name="Kublanov I.V."/>
            <person name="Frolov E."/>
            <person name="Bonch-Osmolovskaya E.A."/>
            <person name="Tourova T.P."/>
            <person name="Chernych N.A."/>
            <person name="Lebedinsky A.V."/>
        </authorList>
    </citation>
    <scope>NUCLEOTIDE SEQUENCE [LARGE SCALE GENOMIC DNA]</scope>
    <source>
        <strain evidence="14 15">SR</strain>
    </source>
</reference>
<dbReference type="GO" id="GO:0047334">
    <property type="term" value="F:diphosphate-fructose-6-phosphate 1-phosphotransferase activity"/>
    <property type="evidence" value="ECO:0007669"/>
    <property type="project" value="InterPro"/>
</dbReference>
<keyword evidence="9 12" id="KW-0067">ATP-binding</keyword>
<dbReference type="GO" id="GO:0070095">
    <property type="term" value="F:fructose-6-phosphate binding"/>
    <property type="evidence" value="ECO:0007669"/>
    <property type="project" value="TreeGrafter"/>
</dbReference>
<dbReference type="InterPro" id="IPR012829">
    <property type="entry name" value="Phosphofructokinase_III"/>
</dbReference>
<keyword evidence="10 12" id="KW-0460">Magnesium</keyword>
<evidence type="ECO:0000313" key="15">
    <source>
        <dbReference type="Proteomes" id="UP000256329"/>
    </source>
</evidence>
<keyword evidence="5 12" id="KW-0808">Transferase</keyword>
<dbReference type="GO" id="GO:0061621">
    <property type="term" value="P:canonical glycolysis"/>
    <property type="evidence" value="ECO:0007669"/>
    <property type="project" value="TreeGrafter"/>
</dbReference>
<evidence type="ECO:0000256" key="3">
    <source>
        <dbReference type="ARBA" id="ARBA00004679"/>
    </source>
</evidence>
<evidence type="ECO:0000256" key="7">
    <source>
        <dbReference type="ARBA" id="ARBA00022741"/>
    </source>
</evidence>
<evidence type="ECO:0000256" key="11">
    <source>
        <dbReference type="ARBA" id="ARBA00023152"/>
    </source>
</evidence>
<evidence type="ECO:0000256" key="1">
    <source>
        <dbReference type="ARBA" id="ARBA00001946"/>
    </source>
</evidence>
<evidence type="ECO:0000256" key="6">
    <source>
        <dbReference type="ARBA" id="ARBA00022723"/>
    </source>
</evidence>
<dbReference type="GO" id="GO:0005524">
    <property type="term" value="F:ATP binding"/>
    <property type="evidence" value="ECO:0007669"/>
    <property type="project" value="UniProtKB-KW"/>
</dbReference>
<dbReference type="GO" id="GO:0005945">
    <property type="term" value="C:6-phosphofructokinase complex"/>
    <property type="evidence" value="ECO:0007669"/>
    <property type="project" value="TreeGrafter"/>
</dbReference>
<sequence>MARARLSIKRIGILTGGGDAPGLNAVIRAAVKVAVREYGLSVIGFEDGFAGLVENRSRRLTPKDVVGILPRGGTILGTTNRENPFHYPVRENGEIVYKDLSQQAINNLNSLGIQALIIIGGDGSLKIAKEIWERYGFPVIGVPKTIDNDIAATDQTFGFDTAVATATEAIDKLHTTAEAHHRVMVLEVMGRYAGWIALHAGVAGGADVILIPEIPFTIDKVCEKILERQREGKKFSIVVVAEGAKPVGGEVVVKKIVKESFESIRLGGIGNVVGEQIERITGIETRVTVLGHLQRGGSPTPFDRLLATRFGAAAVNFLMEGRFGEMVSLRTPDITSVPLAEAVGTMRRVPLGCDLIRAARQMGISFGD</sequence>
<dbReference type="Gene3D" id="3.40.50.450">
    <property type="match status" value="1"/>
</dbReference>
<dbReference type="InterPro" id="IPR012003">
    <property type="entry name" value="ATP_PFK_prok-type"/>
</dbReference>
<feature type="binding site" evidence="12">
    <location>
        <position position="122"/>
    </location>
    <ligand>
        <name>Mg(2+)</name>
        <dbReference type="ChEBI" id="CHEBI:18420"/>
        <note>catalytic</note>
    </ligand>
</feature>
<feature type="site" description="Important for substrate specificity; cannot use PPi as phosphoryl donor" evidence="12">
    <location>
        <position position="123"/>
    </location>
</feature>
<dbReference type="PRINTS" id="PR00476">
    <property type="entry name" value="PHFRCTKINASE"/>
</dbReference>
<keyword evidence="11 12" id="KW-0324">Glycolysis</keyword>
<keyword evidence="15" id="KW-1185">Reference proteome</keyword>
<dbReference type="PANTHER" id="PTHR13697:SF52">
    <property type="entry name" value="ATP-DEPENDENT 6-PHOSPHOFRUCTOKINASE 3"/>
    <property type="match status" value="1"/>
</dbReference>
<feature type="binding site" evidence="12">
    <location>
        <position position="286"/>
    </location>
    <ligand>
        <name>substrate</name>
        <note>ligand shared between dimeric partners</note>
    </ligand>
</feature>
<accession>A0A3D8P5C9</accession>
<dbReference type="NCBIfam" id="NF002872">
    <property type="entry name" value="PRK03202.1"/>
    <property type="match status" value="1"/>
</dbReference>
<dbReference type="GO" id="GO:0042802">
    <property type="term" value="F:identical protein binding"/>
    <property type="evidence" value="ECO:0007669"/>
    <property type="project" value="TreeGrafter"/>
</dbReference>
<feature type="binding site" evidence="12">
    <location>
        <position position="18"/>
    </location>
    <ligand>
        <name>ATP</name>
        <dbReference type="ChEBI" id="CHEBI:30616"/>
    </ligand>
</feature>
<keyword evidence="6 12" id="KW-0479">Metal-binding</keyword>
<feature type="binding site" evidence="12">
    <location>
        <position position="182"/>
    </location>
    <ligand>
        <name>substrate</name>
        <note>ligand shared between dimeric partners</note>
    </ligand>
</feature>
<dbReference type="GO" id="GO:0006002">
    <property type="term" value="P:fructose 6-phosphate metabolic process"/>
    <property type="evidence" value="ECO:0007669"/>
    <property type="project" value="InterPro"/>
</dbReference>
<comment type="caution">
    <text evidence="14">The sequence shown here is derived from an EMBL/GenBank/DDBJ whole genome shotgun (WGS) entry which is preliminary data.</text>
</comment>
<name>A0A3D8P5C9_9THEO</name>
<dbReference type="GO" id="GO:0048029">
    <property type="term" value="F:monosaccharide binding"/>
    <property type="evidence" value="ECO:0007669"/>
    <property type="project" value="TreeGrafter"/>
</dbReference>
<dbReference type="UniPathway" id="UPA00109">
    <property type="reaction ID" value="UER00182"/>
</dbReference>
<feature type="active site" description="Proton acceptor" evidence="12">
    <location>
        <position position="147"/>
    </location>
</feature>
<dbReference type="GO" id="GO:0030388">
    <property type="term" value="P:fructose 1,6-bisphosphate metabolic process"/>
    <property type="evidence" value="ECO:0007669"/>
    <property type="project" value="TreeGrafter"/>
</dbReference>